<keyword evidence="4" id="KW-0274">FAD</keyword>
<comment type="cofactor">
    <cofactor evidence="1">
        <name>FAD</name>
        <dbReference type="ChEBI" id="CHEBI:57692"/>
    </cofactor>
</comment>
<dbReference type="InterPro" id="IPR006076">
    <property type="entry name" value="FAD-dep_OxRdtase"/>
</dbReference>
<dbReference type="InterPro" id="IPR045170">
    <property type="entry name" value="MTOX"/>
</dbReference>
<dbReference type="EMBL" id="DF836309">
    <property type="protein sequence ID" value="GAN02310.1"/>
    <property type="molecule type" value="Genomic_DNA"/>
</dbReference>
<dbReference type="SUPFAM" id="SSF51905">
    <property type="entry name" value="FAD/NAD(P)-binding domain"/>
    <property type="match status" value="1"/>
</dbReference>
<sequence length="445" mass="49974">MYTAPKPNSKIIIVGAGCFGLSTAYALSKDKAKEYDIWVFDRGESIPISDAASTDISKAVRMDYGNNTLYMHLAVEAIDAWKQWNAERAEKKLVPVYHNTGMLIFSANGQYAEYEKDNMRSIREAGFGDYIEELNADQLKERYPYLTDTVDNGYDIAYANKVGGWCNSSESIKHLYGECIQNGVKFVLGNEAGRFEKLQVDGRHVRGIITADKKEHTADRVIVAAGSWTPSVIDMHRQAIATGQYVIHFSLSKEDQERMATFPVWSADVSNTGFYGFPCNENGILKIAKHSTGYLNPSSVLNQKISVPRTQSTNPNDTIPKSALAEARAFLKKFLPFTDALDVVYSRVCWYSDSIDGDFIIAPHPDYDHLIVATGDSGHAMKFLPVIGDKIRDIVEDTDSQYKQAWAWKKKEAPKGFYDRPLLVKEGDQDIRMATMDELRAYNKD</sequence>
<proteinExistence type="inferred from homology"/>
<dbReference type="Pfam" id="PF01266">
    <property type="entry name" value="DAO"/>
    <property type="match status" value="1"/>
</dbReference>
<evidence type="ECO:0000256" key="2">
    <source>
        <dbReference type="ARBA" id="ARBA00010989"/>
    </source>
</evidence>
<reference evidence="7" key="1">
    <citation type="submission" date="2014-09" db="EMBL/GenBank/DDBJ databases">
        <title>Draft genome sequence of an oleaginous Mucoromycotina fungus Mucor ambiguus NBRC6742.</title>
        <authorList>
            <person name="Takeda I."/>
            <person name="Yamane N."/>
            <person name="Morita T."/>
            <person name="Tamano K."/>
            <person name="Machida M."/>
            <person name="Baker S."/>
            <person name="Koike H."/>
        </authorList>
    </citation>
    <scope>NUCLEOTIDE SEQUENCE</scope>
    <source>
        <strain evidence="7">NBRC 6742</strain>
    </source>
</reference>
<feature type="domain" description="FAD dependent oxidoreductase" evidence="6">
    <location>
        <begin position="10"/>
        <end position="391"/>
    </location>
</feature>
<dbReference type="InterPro" id="IPR036188">
    <property type="entry name" value="FAD/NAD-bd_sf"/>
</dbReference>
<dbReference type="AlphaFoldDB" id="A0A0C9LRU9"/>
<keyword evidence="5" id="KW-0560">Oxidoreductase</keyword>
<dbReference type="PANTHER" id="PTHR10961">
    <property type="entry name" value="PEROXISOMAL SARCOSINE OXIDASE"/>
    <property type="match status" value="1"/>
</dbReference>
<protein>
    <submittedName>
        <fullName evidence="7">Fructosyl amino acid oxidase</fullName>
    </submittedName>
</protein>
<dbReference type="Gene3D" id="3.30.9.10">
    <property type="entry name" value="D-Amino Acid Oxidase, subunit A, domain 2"/>
    <property type="match status" value="1"/>
</dbReference>
<dbReference type="SUPFAM" id="SSF54373">
    <property type="entry name" value="FAD-linked reductases, C-terminal domain"/>
    <property type="match status" value="1"/>
</dbReference>
<dbReference type="GO" id="GO:0008115">
    <property type="term" value="F:sarcosine oxidase activity"/>
    <property type="evidence" value="ECO:0007669"/>
    <property type="project" value="TreeGrafter"/>
</dbReference>
<evidence type="ECO:0000256" key="5">
    <source>
        <dbReference type="ARBA" id="ARBA00023002"/>
    </source>
</evidence>
<dbReference type="PANTHER" id="PTHR10961:SF46">
    <property type="entry name" value="PEROXISOMAL SARCOSINE OXIDASE"/>
    <property type="match status" value="1"/>
</dbReference>
<accession>A0A0C9LRU9</accession>
<evidence type="ECO:0000256" key="3">
    <source>
        <dbReference type="ARBA" id="ARBA00022630"/>
    </source>
</evidence>
<dbReference type="Gene3D" id="3.50.50.60">
    <property type="entry name" value="FAD/NAD(P)-binding domain"/>
    <property type="match status" value="1"/>
</dbReference>
<dbReference type="Proteomes" id="UP000053815">
    <property type="component" value="Unassembled WGS sequence"/>
</dbReference>
<dbReference type="GO" id="GO:0050660">
    <property type="term" value="F:flavin adenine dinucleotide binding"/>
    <property type="evidence" value="ECO:0007669"/>
    <property type="project" value="InterPro"/>
</dbReference>
<evidence type="ECO:0000313" key="8">
    <source>
        <dbReference type="Proteomes" id="UP000053815"/>
    </source>
</evidence>
<gene>
    <name evidence="7" type="ORF">MAM1_0020c01753</name>
</gene>
<comment type="similarity">
    <text evidence="2">Belongs to the MSOX/MTOX family.</text>
</comment>
<evidence type="ECO:0000256" key="4">
    <source>
        <dbReference type="ARBA" id="ARBA00022827"/>
    </source>
</evidence>
<evidence type="ECO:0000259" key="6">
    <source>
        <dbReference type="Pfam" id="PF01266"/>
    </source>
</evidence>
<dbReference type="STRING" id="91626.A0A0C9LRU9"/>
<evidence type="ECO:0000313" key="7">
    <source>
        <dbReference type="EMBL" id="GAN02310.1"/>
    </source>
</evidence>
<name>A0A0C9LRU9_9FUNG</name>
<keyword evidence="8" id="KW-1185">Reference proteome</keyword>
<dbReference type="OrthoDB" id="2219495at2759"/>
<evidence type="ECO:0000256" key="1">
    <source>
        <dbReference type="ARBA" id="ARBA00001974"/>
    </source>
</evidence>
<keyword evidence="3" id="KW-0285">Flavoprotein</keyword>
<organism evidence="7">
    <name type="scientific">Mucor ambiguus</name>
    <dbReference type="NCBI Taxonomy" id="91626"/>
    <lineage>
        <taxon>Eukaryota</taxon>
        <taxon>Fungi</taxon>
        <taxon>Fungi incertae sedis</taxon>
        <taxon>Mucoromycota</taxon>
        <taxon>Mucoromycotina</taxon>
        <taxon>Mucoromycetes</taxon>
        <taxon>Mucorales</taxon>
        <taxon>Mucorineae</taxon>
        <taxon>Mucoraceae</taxon>
        <taxon>Mucor</taxon>
    </lineage>
</organism>